<dbReference type="RefSeq" id="XP_060327800.1">
    <property type="nucleotide sequence ID" value="XM_060469889.1"/>
</dbReference>
<evidence type="ECO:0000313" key="1">
    <source>
        <dbReference type="EMBL" id="KAK0451966.1"/>
    </source>
</evidence>
<comment type="caution">
    <text evidence="1">The sequence shown here is derived from an EMBL/GenBank/DDBJ whole genome shotgun (WGS) entry which is preliminary data.</text>
</comment>
<sequence length="205" mass="22538">MSTMRQTGTPALKNLWRTVALWMNAPTRLSSTGITGTSVSGESMRGLNTVMYSTKALSSKATHSMKSPQKQLNDTKMSTHATGTQAGLNFEKCRVMQTTNSLHETVWVSTQQNCTLSSRDTGDGRDQFGEAGAIQQYASQMRKLLDIGLWPLERVVMAVLKVFPHVYLPVRPKGRPADDRGVWGDYEGVGTIQDDTVLAVKRTQG</sequence>
<dbReference type="Proteomes" id="UP001175211">
    <property type="component" value="Unassembled WGS sequence"/>
</dbReference>
<organism evidence="1 2">
    <name type="scientific">Armillaria tabescens</name>
    <name type="common">Ringless honey mushroom</name>
    <name type="synonym">Agaricus tabescens</name>
    <dbReference type="NCBI Taxonomy" id="1929756"/>
    <lineage>
        <taxon>Eukaryota</taxon>
        <taxon>Fungi</taxon>
        <taxon>Dikarya</taxon>
        <taxon>Basidiomycota</taxon>
        <taxon>Agaricomycotina</taxon>
        <taxon>Agaricomycetes</taxon>
        <taxon>Agaricomycetidae</taxon>
        <taxon>Agaricales</taxon>
        <taxon>Marasmiineae</taxon>
        <taxon>Physalacriaceae</taxon>
        <taxon>Desarmillaria</taxon>
    </lineage>
</organism>
<dbReference type="EMBL" id="JAUEPS010000032">
    <property type="protein sequence ID" value="KAK0451966.1"/>
    <property type="molecule type" value="Genomic_DNA"/>
</dbReference>
<reference evidence="1" key="1">
    <citation type="submission" date="2023-06" db="EMBL/GenBank/DDBJ databases">
        <authorList>
            <consortium name="Lawrence Berkeley National Laboratory"/>
            <person name="Ahrendt S."/>
            <person name="Sahu N."/>
            <person name="Indic B."/>
            <person name="Wong-Bajracharya J."/>
            <person name="Merenyi Z."/>
            <person name="Ke H.-M."/>
            <person name="Monk M."/>
            <person name="Kocsube S."/>
            <person name="Drula E."/>
            <person name="Lipzen A."/>
            <person name="Balint B."/>
            <person name="Henrissat B."/>
            <person name="Andreopoulos B."/>
            <person name="Martin F.M."/>
            <person name="Harder C.B."/>
            <person name="Rigling D."/>
            <person name="Ford K.L."/>
            <person name="Foster G.D."/>
            <person name="Pangilinan J."/>
            <person name="Papanicolaou A."/>
            <person name="Barry K."/>
            <person name="LaButti K."/>
            <person name="Viragh M."/>
            <person name="Koriabine M."/>
            <person name="Yan M."/>
            <person name="Riley R."/>
            <person name="Champramary S."/>
            <person name="Plett K.L."/>
            <person name="Tsai I.J."/>
            <person name="Slot J."/>
            <person name="Sipos G."/>
            <person name="Plett J."/>
            <person name="Nagy L.G."/>
            <person name="Grigoriev I.V."/>
        </authorList>
    </citation>
    <scope>NUCLEOTIDE SEQUENCE</scope>
    <source>
        <strain evidence="1">CCBAS 213</strain>
    </source>
</reference>
<accession>A0AA39MYV9</accession>
<gene>
    <name evidence="1" type="ORF">EV420DRAFT_1482310</name>
</gene>
<keyword evidence="2" id="KW-1185">Reference proteome</keyword>
<name>A0AA39MYV9_ARMTA</name>
<dbReference type="AlphaFoldDB" id="A0AA39MYV9"/>
<evidence type="ECO:0000313" key="2">
    <source>
        <dbReference type="Proteomes" id="UP001175211"/>
    </source>
</evidence>
<protein>
    <submittedName>
        <fullName evidence="1">Uncharacterized protein</fullName>
    </submittedName>
</protein>
<proteinExistence type="predicted"/>
<dbReference type="GeneID" id="85353437"/>